<comment type="caution">
    <text evidence="3">The sequence shown here is derived from an EMBL/GenBank/DDBJ whole genome shotgun (WGS) entry which is preliminary data.</text>
</comment>
<keyword evidence="4" id="KW-1185">Reference proteome</keyword>
<sequence length="262" mass="29125">MTSFVSKLVLKKILGESRQNKYGQEDPYFETVPASRLKGRPSKKTKRRKKALPPGISDHDGHVLTKVKRRAYRLDMALFEFAGIRFGWGSVIGLVPAVGDVFDTLLALMVLRTCMQIEGGLPSGLRIRMMMNIIFDFVIGLVPFVGDLIDAGFRANTRNAILLESHLREEGVKNLKKAGQPIPATDPSDPAEYDRTRGDASPPGYSSQAPSRQSSRRSQQPTEPPRAEVREGSGRKKSRVPDLEMGQSEENTGRSSRRNGRF</sequence>
<feature type="region of interest" description="Disordered" evidence="1">
    <location>
        <begin position="34"/>
        <end position="56"/>
    </location>
</feature>
<dbReference type="Pfam" id="PF13430">
    <property type="entry name" value="DUF4112"/>
    <property type="match status" value="1"/>
</dbReference>
<dbReference type="GeneID" id="55973053"/>
<dbReference type="PANTHER" id="PTHR35519">
    <property type="entry name" value="MEMBRANE PROTEINS"/>
    <property type="match status" value="1"/>
</dbReference>
<dbReference type="PANTHER" id="PTHR35519:SF2">
    <property type="entry name" value="PH DOMAIN PROTEIN"/>
    <property type="match status" value="1"/>
</dbReference>
<feature type="compositionally biased region" description="Low complexity" evidence="1">
    <location>
        <begin position="206"/>
        <end position="221"/>
    </location>
</feature>
<feature type="transmembrane region" description="Helical" evidence="2">
    <location>
        <begin position="78"/>
        <end position="99"/>
    </location>
</feature>
<dbReference type="EMBL" id="JAANYQ010000007">
    <property type="protein sequence ID" value="KAF4123279.1"/>
    <property type="molecule type" value="Genomic_DNA"/>
</dbReference>
<name>A0A9P4YWX1_9HYPO</name>
<dbReference type="RefSeq" id="XP_035321931.1">
    <property type="nucleotide sequence ID" value="XM_035468797.1"/>
</dbReference>
<evidence type="ECO:0008006" key="5">
    <source>
        <dbReference type="Google" id="ProtNLM"/>
    </source>
</evidence>
<dbReference type="OrthoDB" id="2103474at2759"/>
<proteinExistence type="predicted"/>
<dbReference type="AlphaFoldDB" id="A0A9P4YWX1"/>
<dbReference type="InterPro" id="IPR025187">
    <property type="entry name" value="DUF4112"/>
</dbReference>
<evidence type="ECO:0000313" key="3">
    <source>
        <dbReference type="EMBL" id="KAF4123279.1"/>
    </source>
</evidence>
<dbReference type="Proteomes" id="UP000749293">
    <property type="component" value="Unassembled WGS sequence"/>
</dbReference>
<keyword evidence="2" id="KW-0472">Membrane</keyword>
<organism evidence="3 4">
    <name type="scientific">Geosmithia morbida</name>
    <dbReference type="NCBI Taxonomy" id="1094350"/>
    <lineage>
        <taxon>Eukaryota</taxon>
        <taxon>Fungi</taxon>
        <taxon>Dikarya</taxon>
        <taxon>Ascomycota</taxon>
        <taxon>Pezizomycotina</taxon>
        <taxon>Sordariomycetes</taxon>
        <taxon>Hypocreomycetidae</taxon>
        <taxon>Hypocreales</taxon>
        <taxon>Bionectriaceae</taxon>
        <taxon>Geosmithia</taxon>
    </lineage>
</organism>
<reference evidence="3" key="1">
    <citation type="submission" date="2020-03" db="EMBL/GenBank/DDBJ databases">
        <title>Site-based positive gene gene selection in Geosmithia morbida across the United States reveals a broad range of putative effectors and factors for local host and environmental adapation.</title>
        <authorList>
            <person name="Onufrak A."/>
            <person name="Murdoch R.W."/>
            <person name="Gazis R."/>
            <person name="Huff M."/>
            <person name="Staton M."/>
            <person name="Klingeman W."/>
            <person name="Hadziabdic D."/>
        </authorList>
    </citation>
    <scope>NUCLEOTIDE SEQUENCE</scope>
    <source>
        <strain evidence="3">1262</strain>
    </source>
</reference>
<feature type="compositionally biased region" description="Basic and acidic residues" evidence="1">
    <location>
        <begin position="225"/>
        <end position="242"/>
    </location>
</feature>
<feature type="region of interest" description="Disordered" evidence="1">
    <location>
        <begin position="175"/>
        <end position="262"/>
    </location>
</feature>
<evidence type="ECO:0000313" key="4">
    <source>
        <dbReference type="Proteomes" id="UP000749293"/>
    </source>
</evidence>
<gene>
    <name evidence="3" type="ORF">GMORB2_6830</name>
</gene>
<accession>A0A9P4YWX1</accession>
<evidence type="ECO:0000256" key="2">
    <source>
        <dbReference type="SAM" id="Phobius"/>
    </source>
</evidence>
<protein>
    <recommendedName>
        <fullName evidence="5">PH domain-containing protein</fullName>
    </recommendedName>
</protein>
<feature type="compositionally biased region" description="Basic residues" evidence="1">
    <location>
        <begin position="37"/>
        <end position="51"/>
    </location>
</feature>
<evidence type="ECO:0000256" key="1">
    <source>
        <dbReference type="SAM" id="MobiDB-lite"/>
    </source>
</evidence>
<keyword evidence="2" id="KW-0812">Transmembrane</keyword>
<keyword evidence="2" id="KW-1133">Transmembrane helix</keyword>
<feature type="transmembrane region" description="Helical" evidence="2">
    <location>
        <begin position="129"/>
        <end position="149"/>
    </location>
</feature>